<dbReference type="CDD" id="cd06170">
    <property type="entry name" value="LuxR_C_like"/>
    <property type="match status" value="1"/>
</dbReference>
<reference evidence="7" key="1">
    <citation type="submission" date="2018-05" db="EMBL/GenBank/DDBJ databases">
        <title>Zavarzinia sp. HR-AS.</title>
        <authorList>
            <person name="Lee Y."/>
            <person name="Jeon C.O."/>
        </authorList>
    </citation>
    <scope>NUCLEOTIDE SEQUENCE [LARGE SCALE GENOMIC DNA]</scope>
    <source>
        <strain evidence="7">DSM 1231</strain>
    </source>
</reference>
<dbReference type="PROSITE" id="PS00622">
    <property type="entry name" value="HTH_LUXR_1"/>
    <property type="match status" value="1"/>
</dbReference>
<evidence type="ECO:0000256" key="1">
    <source>
        <dbReference type="ARBA" id="ARBA00023015"/>
    </source>
</evidence>
<dbReference type="GO" id="GO:0006355">
    <property type="term" value="P:regulation of DNA-templated transcription"/>
    <property type="evidence" value="ECO:0007669"/>
    <property type="project" value="InterPro"/>
</dbReference>
<dbReference type="PROSITE" id="PS50043">
    <property type="entry name" value="HTH_LUXR_2"/>
    <property type="match status" value="1"/>
</dbReference>
<dbReference type="InterPro" id="IPR036388">
    <property type="entry name" value="WH-like_DNA-bd_sf"/>
</dbReference>
<evidence type="ECO:0000313" key="7">
    <source>
        <dbReference type="Proteomes" id="UP000246077"/>
    </source>
</evidence>
<evidence type="ECO:0000259" key="5">
    <source>
        <dbReference type="PROSITE" id="PS50043"/>
    </source>
</evidence>
<evidence type="ECO:0000256" key="4">
    <source>
        <dbReference type="SAM" id="MobiDB-lite"/>
    </source>
</evidence>
<feature type="region of interest" description="Disordered" evidence="4">
    <location>
        <begin position="280"/>
        <end position="300"/>
    </location>
</feature>
<gene>
    <name evidence="6" type="ORF">DKG75_04935</name>
</gene>
<keyword evidence="7" id="KW-1185">Reference proteome</keyword>
<dbReference type="PRINTS" id="PR00038">
    <property type="entry name" value="HTHLUXR"/>
</dbReference>
<accession>A0A317E9V7</accession>
<keyword evidence="1" id="KW-0805">Transcription regulation</keyword>
<dbReference type="EMBL" id="QGLF01000001">
    <property type="protein sequence ID" value="PWR23898.1"/>
    <property type="molecule type" value="Genomic_DNA"/>
</dbReference>
<evidence type="ECO:0000256" key="3">
    <source>
        <dbReference type="ARBA" id="ARBA00023163"/>
    </source>
</evidence>
<comment type="caution">
    <text evidence="6">The sequence shown here is derived from an EMBL/GenBank/DDBJ whole genome shotgun (WGS) entry which is preliminary data.</text>
</comment>
<sequence length="300" mass="32702">MLRCIKKGQGLQIGDWHARTPDLVSMIGREGFPASLDRALATVAPFDISCVFAYPGQDRPLLLHDGLNGVSPAAIMDNYLNGTYLLDAVYAACRRRVAPGLYRLRDLAPDAFFDGDYFKSPAVHPCISMETGTLAEEIVFIAPLAGDLSLAYSLMRQHGNAPFAAAEMERLRAAAPMVGALMARHWHHLAARHSEGQRTATVEAAFRSFRQDRLTPREQTVVSLILRGHSSLSIARTLEIAEGTVKIHRKHIHAKLGISSQTELFNLFIEHLMGQGGDHAPLRGRVSGSGTGPAARPLPI</sequence>
<dbReference type="OrthoDB" id="343383at2"/>
<dbReference type="GO" id="GO:0003677">
    <property type="term" value="F:DNA binding"/>
    <property type="evidence" value="ECO:0007669"/>
    <property type="project" value="UniProtKB-KW"/>
</dbReference>
<name>A0A317E9V7_9PROT</name>
<dbReference type="PANTHER" id="PTHR44688:SF16">
    <property type="entry name" value="DNA-BINDING TRANSCRIPTIONAL ACTIVATOR DEVR_DOSR"/>
    <property type="match status" value="1"/>
</dbReference>
<feature type="domain" description="HTH luxR-type" evidence="5">
    <location>
        <begin position="207"/>
        <end position="272"/>
    </location>
</feature>
<dbReference type="Proteomes" id="UP000246077">
    <property type="component" value="Unassembled WGS sequence"/>
</dbReference>
<dbReference type="AlphaFoldDB" id="A0A317E9V7"/>
<protein>
    <submittedName>
        <fullName evidence="6">LuxR family transcriptional regulator</fullName>
    </submittedName>
</protein>
<keyword evidence="2" id="KW-0238">DNA-binding</keyword>
<dbReference type="Pfam" id="PF00196">
    <property type="entry name" value="GerE"/>
    <property type="match status" value="1"/>
</dbReference>
<dbReference type="InterPro" id="IPR000792">
    <property type="entry name" value="Tscrpt_reg_LuxR_C"/>
</dbReference>
<dbReference type="Gene3D" id="1.10.10.10">
    <property type="entry name" value="Winged helix-like DNA-binding domain superfamily/Winged helix DNA-binding domain"/>
    <property type="match status" value="1"/>
</dbReference>
<organism evidence="6 7">
    <name type="scientific">Zavarzinia compransoris</name>
    <dbReference type="NCBI Taxonomy" id="1264899"/>
    <lineage>
        <taxon>Bacteria</taxon>
        <taxon>Pseudomonadati</taxon>
        <taxon>Pseudomonadota</taxon>
        <taxon>Alphaproteobacteria</taxon>
        <taxon>Rhodospirillales</taxon>
        <taxon>Zavarziniaceae</taxon>
        <taxon>Zavarzinia</taxon>
    </lineage>
</organism>
<dbReference type="SMART" id="SM00421">
    <property type="entry name" value="HTH_LUXR"/>
    <property type="match status" value="1"/>
</dbReference>
<dbReference type="InterPro" id="IPR016032">
    <property type="entry name" value="Sig_transdc_resp-reg_C-effctor"/>
</dbReference>
<dbReference type="SUPFAM" id="SSF46894">
    <property type="entry name" value="C-terminal effector domain of the bipartite response regulators"/>
    <property type="match status" value="1"/>
</dbReference>
<proteinExistence type="predicted"/>
<evidence type="ECO:0000313" key="6">
    <source>
        <dbReference type="EMBL" id="PWR23898.1"/>
    </source>
</evidence>
<dbReference type="PANTHER" id="PTHR44688">
    <property type="entry name" value="DNA-BINDING TRANSCRIPTIONAL ACTIVATOR DEVR_DOSR"/>
    <property type="match status" value="1"/>
</dbReference>
<evidence type="ECO:0000256" key="2">
    <source>
        <dbReference type="ARBA" id="ARBA00023125"/>
    </source>
</evidence>
<keyword evidence="3" id="KW-0804">Transcription</keyword>